<gene>
    <name evidence="1" type="ORF">H9626_03795</name>
</gene>
<organism evidence="1 2">
    <name type="scientific">Phocaeicola faecium</name>
    <dbReference type="NCBI Taxonomy" id="2762213"/>
    <lineage>
        <taxon>Bacteria</taxon>
        <taxon>Pseudomonadati</taxon>
        <taxon>Bacteroidota</taxon>
        <taxon>Bacteroidia</taxon>
        <taxon>Bacteroidales</taxon>
        <taxon>Bacteroidaceae</taxon>
        <taxon>Phocaeicola</taxon>
    </lineage>
</organism>
<dbReference type="RefSeq" id="WP_178256952.1">
    <property type="nucleotide sequence ID" value="NZ_JACSPQ010000001.1"/>
</dbReference>
<dbReference type="PANTHER" id="PTHR42967:SF1">
    <property type="entry name" value="MBL FOLD METALLO-HYDROLASE"/>
    <property type="match status" value="1"/>
</dbReference>
<dbReference type="Gene3D" id="3.60.15.10">
    <property type="entry name" value="Ribonuclease Z/Hydroxyacylglutathione hydrolase-like"/>
    <property type="match status" value="1"/>
</dbReference>
<accession>A0ABR8V9E8</accession>
<dbReference type="PANTHER" id="PTHR42967">
    <property type="entry name" value="METAL DEPENDENT HYDROLASE"/>
    <property type="match status" value="1"/>
</dbReference>
<evidence type="ECO:0000313" key="2">
    <source>
        <dbReference type="Proteomes" id="UP000616346"/>
    </source>
</evidence>
<proteinExistence type="predicted"/>
<dbReference type="Proteomes" id="UP000616346">
    <property type="component" value="Unassembled WGS sequence"/>
</dbReference>
<sequence>MELIYLYHSGFALAGSGFTLVFDYFEDSEGPDSGILHSELLQRDGRFYVLASHFHADHFSREVLKWREQRPDIVYLFSKDILRRRRAGKDEAIFLKKGDTYADECLAVRAFGSTDVGVSFLVEVGGKKIFHAGDLNNWHWMDESSEAEWRGYEKNFLHELADLRSYTSGLDLAMFPVDPRLGREYMRGARQFVEQVKTAVFVPMHFDEAYAEAAAFRSVAEANGGRMIVLARRGQRELLFE</sequence>
<reference evidence="1 2" key="1">
    <citation type="submission" date="2020-08" db="EMBL/GenBank/DDBJ databases">
        <title>A Genomic Blueprint of the Chicken Gut Microbiome.</title>
        <authorList>
            <person name="Gilroy R."/>
            <person name="Ravi A."/>
            <person name="Getino M."/>
            <person name="Pursley I."/>
            <person name="Horton D.L."/>
            <person name="Alikhan N.-F."/>
            <person name="Baker D."/>
            <person name="Gharbi K."/>
            <person name="Hall N."/>
            <person name="Watson M."/>
            <person name="Adriaenssens E.M."/>
            <person name="Foster-Nyarko E."/>
            <person name="Jarju S."/>
            <person name="Secka A."/>
            <person name="Antonio M."/>
            <person name="Oren A."/>
            <person name="Chaudhuri R."/>
            <person name="La Ragione R.M."/>
            <person name="Hildebrand F."/>
            <person name="Pallen M.J."/>
        </authorList>
    </citation>
    <scope>NUCLEOTIDE SEQUENCE [LARGE SCALE GENOMIC DNA]</scope>
    <source>
        <strain evidence="1 2">Sa1YUN3</strain>
    </source>
</reference>
<comment type="caution">
    <text evidence="1">The sequence shown here is derived from an EMBL/GenBank/DDBJ whole genome shotgun (WGS) entry which is preliminary data.</text>
</comment>
<dbReference type="InterPro" id="IPR036866">
    <property type="entry name" value="RibonucZ/Hydroxyglut_hydro"/>
</dbReference>
<protein>
    <submittedName>
        <fullName evidence="1">MBL fold metallo-hydrolase</fullName>
    </submittedName>
</protein>
<keyword evidence="2" id="KW-1185">Reference proteome</keyword>
<name>A0ABR8V9E8_9BACT</name>
<evidence type="ECO:0000313" key="1">
    <source>
        <dbReference type="EMBL" id="MBD8001340.1"/>
    </source>
</evidence>
<dbReference type="SUPFAM" id="SSF56281">
    <property type="entry name" value="Metallo-hydrolase/oxidoreductase"/>
    <property type="match status" value="1"/>
</dbReference>
<dbReference type="Pfam" id="PF13483">
    <property type="entry name" value="Lactamase_B_3"/>
    <property type="match status" value="1"/>
</dbReference>
<dbReference type="EMBL" id="JACSPQ010000001">
    <property type="protein sequence ID" value="MBD8001340.1"/>
    <property type="molecule type" value="Genomic_DNA"/>
</dbReference>